<feature type="compositionally biased region" description="Low complexity" evidence="1">
    <location>
        <begin position="31"/>
        <end position="46"/>
    </location>
</feature>
<dbReference type="InterPro" id="IPR000160">
    <property type="entry name" value="GGDEF_dom"/>
</dbReference>
<dbReference type="PANTHER" id="PTHR45138">
    <property type="entry name" value="REGULATORY COMPONENTS OF SENSORY TRANSDUCTION SYSTEM"/>
    <property type="match status" value="1"/>
</dbReference>
<dbReference type="GO" id="GO:0052621">
    <property type="term" value="F:diguanylate cyclase activity"/>
    <property type="evidence" value="ECO:0007669"/>
    <property type="project" value="TreeGrafter"/>
</dbReference>
<dbReference type="EMBL" id="JACHMH010000001">
    <property type="protein sequence ID" value="MBB4674630.1"/>
    <property type="molecule type" value="Genomic_DNA"/>
</dbReference>
<dbReference type="AlphaFoldDB" id="A0A7W7FR75"/>
<evidence type="ECO:0000256" key="1">
    <source>
        <dbReference type="SAM" id="MobiDB-lite"/>
    </source>
</evidence>
<dbReference type="InterPro" id="IPR043128">
    <property type="entry name" value="Rev_trsase/Diguanyl_cyclase"/>
</dbReference>
<dbReference type="RefSeq" id="WP_407645109.1">
    <property type="nucleotide sequence ID" value="NZ_BAAAUI010000003.1"/>
</dbReference>
<dbReference type="PROSITE" id="PS50887">
    <property type="entry name" value="GGDEF"/>
    <property type="match status" value="1"/>
</dbReference>
<proteinExistence type="predicted"/>
<keyword evidence="4" id="KW-1185">Reference proteome</keyword>
<dbReference type="InterPro" id="IPR029787">
    <property type="entry name" value="Nucleotide_cyclase"/>
</dbReference>
<dbReference type="CDD" id="cd01949">
    <property type="entry name" value="GGDEF"/>
    <property type="match status" value="1"/>
</dbReference>
<dbReference type="FunFam" id="3.30.70.270:FF:000001">
    <property type="entry name" value="Diguanylate cyclase domain protein"/>
    <property type="match status" value="1"/>
</dbReference>
<dbReference type="NCBIfam" id="TIGR00254">
    <property type="entry name" value="GGDEF"/>
    <property type="match status" value="1"/>
</dbReference>
<dbReference type="GO" id="GO:0005886">
    <property type="term" value="C:plasma membrane"/>
    <property type="evidence" value="ECO:0007669"/>
    <property type="project" value="TreeGrafter"/>
</dbReference>
<feature type="region of interest" description="Disordered" evidence="1">
    <location>
        <begin position="1"/>
        <end position="47"/>
    </location>
</feature>
<organism evidence="3 4">
    <name type="scientific">Crossiella cryophila</name>
    <dbReference type="NCBI Taxonomy" id="43355"/>
    <lineage>
        <taxon>Bacteria</taxon>
        <taxon>Bacillati</taxon>
        <taxon>Actinomycetota</taxon>
        <taxon>Actinomycetes</taxon>
        <taxon>Pseudonocardiales</taxon>
        <taxon>Pseudonocardiaceae</taxon>
        <taxon>Crossiella</taxon>
    </lineage>
</organism>
<dbReference type="SMART" id="SM00267">
    <property type="entry name" value="GGDEF"/>
    <property type="match status" value="1"/>
</dbReference>
<dbReference type="Proteomes" id="UP000533598">
    <property type="component" value="Unassembled WGS sequence"/>
</dbReference>
<dbReference type="PANTHER" id="PTHR45138:SF9">
    <property type="entry name" value="DIGUANYLATE CYCLASE DGCM-RELATED"/>
    <property type="match status" value="1"/>
</dbReference>
<evidence type="ECO:0000313" key="3">
    <source>
        <dbReference type="EMBL" id="MBB4674630.1"/>
    </source>
</evidence>
<comment type="caution">
    <text evidence="3">The sequence shown here is derived from an EMBL/GenBank/DDBJ whole genome shotgun (WGS) entry which is preliminary data.</text>
</comment>
<dbReference type="SUPFAM" id="SSF55073">
    <property type="entry name" value="Nucleotide cyclase"/>
    <property type="match status" value="1"/>
</dbReference>
<reference evidence="3 4" key="1">
    <citation type="submission" date="2020-08" db="EMBL/GenBank/DDBJ databases">
        <title>Sequencing the genomes of 1000 actinobacteria strains.</title>
        <authorList>
            <person name="Klenk H.-P."/>
        </authorList>
    </citation>
    <scope>NUCLEOTIDE SEQUENCE [LARGE SCALE GENOMIC DNA]</scope>
    <source>
        <strain evidence="3 4">DSM 44230</strain>
    </source>
</reference>
<sequence length="306" mass="33236">MTVLRPDIAESDPLRDGTRPVCSAPTPPRSPATAAGHPGPAAAPPANSGLVQLHESIAALFASRGQWRQAYQHLRSALDLLSSEQTNPPQVPEQLRREVDRLRREHAEAREQSLRDSLTASYNRRYLDQRLLGLLGEADRQGGLAVALVDLDFFKQVNDTFGHLIGDRVLQRVVELLQDGLPEGAFCARYGGEEFVLVVPGIDTGTAVAVCEAARARVERYPWTQLAPDLRVTVSIGLAHELTGSPAHTPATDPKEQLLRADSLLYVAKQSGRNAVAYREEDGRVRLAGAAGGRRAVAQPRPVGYN</sequence>
<accession>A0A7W7FR75</accession>
<dbReference type="GO" id="GO:1902201">
    <property type="term" value="P:negative regulation of bacterial-type flagellum-dependent cell motility"/>
    <property type="evidence" value="ECO:0007669"/>
    <property type="project" value="TreeGrafter"/>
</dbReference>
<protein>
    <submittedName>
        <fullName evidence="3">Diguanylate cyclase (GGDEF)-like protein</fullName>
    </submittedName>
</protein>
<evidence type="ECO:0000259" key="2">
    <source>
        <dbReference type="PROSITE" id="PS50887"/>
    </source>
</evidence>
<evidence type="ECO:0000313" key="4">
    <source>
        <dbReference type="Proteomes" id="UP000533598"/>
    </source>
</evidence>
<dbReference type="InterPro" id="IPR050469">
    <property type="entry name" value="Diguanylate_Cyclase"/>
</dbReference>
<dbReference type="GO" id="GO:0043709">
    <property type="term" value="P:cell adhesion involved in single-species biofilm formation"/>
    <property type="evidence" value="ECO:0007669"/>
    <property type="project" value="TreeGrafter"/>
</dbReference>
<dbReference type="Pfam" id="PF00990">
    <property type="entry name" value="GGDEF"/>
    <property type="match status" value="1"/>
</dbReference>
<name>A0A7W7FR75_9PSEU</name>
<dbReference type="Gene3D" id="3.30.70.270">
    <property type="match status" value="1"/>
</dbReference>
<feature type="domain" description="GGDEF" evidence="2">
    <location>
        <begin position="142"/>
        <end position="281"/>
    </location>
</feature>
<gene>
    <name evidence="3" type="ORF">HNR67_000748</name>
</gene>